<reference evidence="1" key="1">
    <citation type="journal article" date="2022" name="Plant J.">
        <title>Strategies of tolerance reflected in two North American maple genomes.</title>
        <authorList>
            <person name="McEvoy S.L."/>
            <person name="Sezen U.U."/>
            <person name="Trouern-Trend A."/>
            <person name="McMahon S.M."/>
            <person name="Schaberg P.G."/>
            <person name="Yang J."/>
            <person name="Wegrzyn J.L."/>
            <person name="Swenson N.G."/>
        </authorList>
    </citation>
    <scope>NUCLEOTIDE SEQUENCE</scope>
    <source>
        <strain evidence="1">91603</strain>
    </source>
</reference>
<evidence type="ECO:0000313" key="1">
    <source>
        <dbReference type="EMBL" id="KAI9159903.1"/>
    </source>
</evidence>
<dbReference type="AlphaFoldDB" id="A0AAD5ICM7"/>
<gene>
    <name evidence="1" type="ORF">LWI28_003124</name>
</gene>
<sequence>MSSQASETSTHSQCFIALQDSKTAEEQLERFNLIGRFKGGILLHDYVTKLDYVLRLEVYDPRLDDLFKRNEIRN</sequence>
<reference evidence="1" key="2">
    <citation type="submission" date="2023-02" db="EMBL/GenBank/DDBJ databases">
        <authorList>
            <person name="Swenson N.G."/>
            <person name="Wegrzyn J.L."/>
            <person name="Mcevoy S.L."/>
        </authorList>
    </citation>
    <scope>NUCLEOTIDE SEQUENCE</scope>
    <source>
        <strain evidence="1">91603</strain>
        <tissue evidence="1">Leaf</tissue>
    </source>
</reference>
<evidence type="ECO:0000313" key="2">
    <source>
        <dbReference type="Proteomes" id="UP001064489"/>
    </source>
</evidence>
<organism evidence="1 2">
    <name type="scientific">Acer negundo</name>
    <name type="common">Box elder</name>
    <dbReference type="NCBI Taxonomy" id="4023"/>
    <lineage>
        <taxon>Eukaryota</taxon>
        <taxon>Viridiplantae</taxon>
        <taxon>Streptophyta</taxon>
        <taxon>Embryophyta</taxon>
        <taxon>Tracheophyta</taxon>
        <taxon>Spermatophyta</taxon>
        <taxon>Magnoliopsida</taxon>
        <taxon>eudicotyledons</taxon>
        <taxon>Gunneridae</taxon>
        <taxon>Pentapetalae</taxon>
        <taxon>rosids</taxon>
        <taxon>malvids</taxon>
        <taxon>Sapindales</taxon>
        <taxon>Sapindaceae</taxon>
        <taxon>Hippocastanoideae</taxon>
        <taxon>Acereae</taxon>
        <taxon>Acer</taxon>
    </lineage>
</organism>
<name>A0AAD5ICM7_ACENE</name>
<keyword evidence="2" id="KW-1185">Reference proteome</keyword>
<protein>
    <submittedName>
        <fullName evidence="1">Uncharacterized protein</fullName>
    </submittedName>
</protein>
<dbReference type="EMBL" id="JAJSOW010000106">
    <property type="protein sequence ID" value="KAI9159903.1"/>
    <property type="molecule type" value="Genomic_DNA"/>
</dbReference>
<proteinExistence type="predicted"/>
<dbReference type="Proteomes" id="UP001064489">
    <property type="component" value="Chromosome 2"/>
</dbReference>
<comment type="caution">
    <text evidence="1">The sequence shown here is derived from an EMBL/GenBank/DDBJ whole genome shotgun (WGS) entry which is preliminary data.</text>
</comment>
<accession>A0AAD5ICM7</accession>